<protein>
    <submittedName>
        <fullName evidence="1">Phage-related protein/predicted XRE-type DNA-binding protein</fullName>
    </submittedName>
</protein>
<comment type="caution">
    <text evidence="1">The sequence shown here is derived from an EMBL/GenBank/DDBJ whole genome shotgun (WGS) entry which is preliminary data.</text>
</comment>
<organism evidence="1 2">
    <name type="scientific">Methylorubrum thiocyanatum</name>
    <dbReference type="NCBI Taxonomy" id="47958"/>
    <lineage>
        <taxon>Bacteria</taxon>
        <taxon>Pseudomonadati</taxon>
        <taxon>Pseudomonadota</taxon>
        <taxon>Alphaproteobacteria</taxon>
        <taxon>Hyphomicrobiales</taxon>
        <taxon>Methylobacteriaceae</taxon>
        <taxon>Methylorubrum</taxon>
    </lineage>
</organism>
<keyword evidence="2" id="KW-1185">Reference proteome</keyword>
<accession>A0AA40VCK0</accession>
<dbReference type="RefSeq" id="WP_373325215.1">
    <property type="nucleotide sequence ID" value="NZ_BPRF01000015.1"/>
</dbReference>
<keyword evidence="1" id="KW-0238">DNA-binding</keyword>
<evidence type="ECO:0000313" key="1">
    <source>
        <dbReference type="EMBL" id="MBA8913637.1"/>
    </source>
</evidence>
<dbReference type="SUPFAM" id="SSF47413">
    <property type="entry name" value="lambda repressor-like DNA-binding domains"/>
    <property type="match status" value="1"/>
</dbReference>
<dbReference type="Pfam" id="PF05973">
    <property type="entry name" value="Gp49"/>
    <property type="match status" value="1"/>
</dbReference>
<dbReference type="Gene3D" id="1.10.260.40">
    <property type="entry name" value="lambda repressor-like DNA-binding domains"/>
    <property type="match status" value="1"/>
</dbReference>
<evidence type="ECO:0000313" key="2">
    <source>
        <dbReference type="Proteomes" id="UP000543554"/>
    </source>
</evidence>
<reference evidence="1 2" key="1">
    <citation type="submission" date="2020-08" db="EMBL/GenBank/DDBJ databases">
        <title>Genomic Encyclopedia of Type Strains, Phase IV (KMG-IV): sequencing the most valuable type-strain genomes for metagenomic binning, comparative biology and taxonomic classification.</title>
        <authorList>
            <person name="Goeker M."/>
        </authorList>
    </citation>
    <scope>NUCLEOTIDE SEQUENCE [LARGE SCALE GENOMIC DNA]</scope>
    <source>
        <strain evidence="1 2">DSM 11490</strain>
    </source>
</reference>
<dbReference type="AlphaFoldDB" id="A0AA40VCK0"/>
<dbReference type="GO" id="GO:0003677">
    <property type="term" value="F:DNA binding"/>
    <property type="evidence" value="ECO:0007669"/>
    <property type="project" value="UniProtKB-KW"/>
</dbReference>
<gene>
    <name evidence="1" type="ORF">HNR51_002720</name>
</gene>
<proteinExistence type="predicted"/>
<dbReference type="InterPro" id="IPR009241">
    <property type="entry name" value="HigB-like"/>
</dbReference>
<dbReference type="EMBL" id="JACJIB010000004">
    <property type="protein sequence ID" value="MBA8913637.1"/>
    <property type="molecule type" value="Genomic_DNA"/>
</dbReference>
<dbReference type="Proteomes" id="UP000543554">
    <property type="component" value="Unassembled WGS sequence"/>
</dbReference>
<dbReference type="InterPro" id="IPR010982">
    <property type="entry name" value="Lambda_DNA-bd_dom_sf"/>
</dbReference>
<name>A0AA40VCK0_9HYPH</name>
<sequence length="210" mass="23351">MTAAPAIPLVFYRSASGQEPVREWLKRLPPEDKRVVGFDARRVQLGWPIGLPVCRPMAGGLFEVRSTLPSRREARLLFGFHEGRLIALHAFIKKTQRTPAAELELARRRLKGGDEMKADNPHIGSTFESWLEAEGIAEEVKGAAAKSIIAEQIALEMKRQKISKVRMAELMHTSRAQVDRLLDPSNGAATLESLVRAARAVGRDLRVELV</sequence>